<evidence type="ECO:0000256" key="3">
    <source>
        <dbReference type="SAM" id="MobiDB-lite"/>
    </source>
</evidence>
<dbReference type="EMBL" id="JAPDFW010000147">
    <property type="protein sequence ID" value="KAJ5066068.1"/>
    <property type="molecule type" value="Genomic_DNA"/>
</dbReference>
<dbReference type="Proteomes" id="UP001149090">
    <property type="component" value="Unassembled WGS sequence"/>
</dbReference>
<dbReference type="GO" id="GO:0006357">
    <property type="term" value="P:regulation of transcription by RNA polymerase II"/>
    <property type="evidence" value="ECO:0007669"/>
    <property type="project" value="TreeGrafter"/>
</dbReference>
<dbReference type="InterPro" id="IPR010561">
    <property type="entry name" value="LIN-9/ALY1"/>
</dbReference>
<accession>A0A9Q0L6N2</accession>
<dbReference type="GO" id="GO:0043565">
    <property type="term" value="F:sequence-specific DNA binding"/>
    <property type="evidence" value="ECO:0007669"/>
    <property type="project" value="InterPro"/>
</dbReference>
<name>A0A9Q0L6N2_ANAIG</name>
<dbReference type="InterPro" id="IPR033471">
    <property type="entry name" value="DIRP"/>
</dbReference>
<keyword evidence="2" id="KW-0539">Nucleus</keyword>
<gene>
    <name evidence="5" type="ORF">M0811_03401</name>
</gene>
<dbReference type="Pfam" id="PF06584">
    <property type="entry name" value="DIRP"/>
    <property type="match status" value="1"/>
</dbReference>
<dbReference type="OrthoDB" id="2339771at2759"/>
<comment type="subcellular location">
    <subcellularLocation>
        <location evidence="1">Nucleus</location>
    </subcellularLocation>
</comment>
<evidence type="ECO:0000259" key="4">
    <source>
        <dbReference type="SMART" id="SM01135"/>
    </source>
</evidence>
<keyword evidence="6" id="KW-1185">Reference proteome</keyword>
<proteinExistence type="predicted"/>
<feature type="region of interest" description="Disordered" evidence="3">
    <location>
        <begin position="307"/>
        <end position="329"/>
    </location>
</feature>
<dbReference type="AlphaFoldDB" id="A0A9Q0L6N2"/>
<dbReference type="PANTHER" id="PTHR21689">
    <property type="entry name" value="LIN-9"/>
    <property type="match status" value="1"/>
</dbReference>
<dbReference type="GO" id="GO:0051726">
    <property type="term" value="P:regulation of cell cycle"/>
    <property type="evidence" value="ECO:0007669"/>
    <property type="project" value="TreeGrafter"/>
</dbReference>
<protein>
    <submittedName>
        <fullName evidence="5">Protein lin-9</fullName>
    </submittedName>
</protein>
<dbReference type="SMART" id="SM01135">
    <property type="entry name" value="DIRP"/>
    <property type="match status" value="1"/>
</dbReference>
<feature type="compositionally biased region" description="Basic and acidic residues" evidence="3">
    <location>
        <begin position="310"/>
        <end position="329"/>
    </location>
</feature>
<dbReference type="SUPFAM" id="SSF74784">
    <property type="entry name" value="Translin"/>
    <property type="match status" value="1"/>
</dbReference>
<dbReference type="PANTHER" id="PTHR21689:SF2">
    <property type="entry name" value="PROTEIN LIN-9 HOMOLOG"/>
    <property type="match status" value="1"/>
</dbReference>
<evidence type="ECO:0000313" key="5">
    <source>
        <dbReference type="EMBL" id="KAJ5066068.1"/>
    </source>
</evidence>
<dbReference type="GO" id="GO:0006351">
    <property type="term" value="P:DNA-templated transcription"/>
    <property type="evidence" value="ECO:0007669"/>
    <property type="project" value="InterPro"/>
</dbReference>
<evidence type="ECO:0000313" key="6">
    <source>
        <dbReference type="Proteomes" id="UP001149090"/>
    </source>
</evidence>
<comment type="caution">
    <text evidence="5">The sequence shown here is derived from an EMBL/GenBank/DDBJ whole genome shotgun (WGS) entry which is preliminary data.</text>
</comment>
<dbReference type="InterPro" id="IPR036081">
    <property type="entry name" value="Translin_sf"/>
</dbReference>
<reference evidence="5" key="1">
    <citation type="submission" date="2022-10" db="EMBL/GenBank/DDBJ databases">
        <title>Novel sulphate-reducing endosymbionts in the free-living metamonad Anaeramoeba.</title>
        <authorList>
            <person name="Jerlstrom-Hultqvist J."/>
            <person name="Cepicka I."/>
            <person name="Gallot-Lavallee L."/>
            <person name="Salas-Leiva D."/>
            <person name="Curtis B.A."/>
            <person name="Zahonova K."/>
            <person name="Pipaliya S."/>
            <person name="Dacks J."/>
            <person name="Roger A.J."/>
        </authorList>
    </citation>
    <scope>NUCLEOTIDE SEQUENCE</scope>
    <source>
        <strain evidence="5">BMAN</strain>
    </source>
</reference>
<evidence type="ECO:0000256" key="1">
    <source>
        <dbReference type="ARBA" id="ARBA00004123"/>
    </source>
</evidence>
<organism evidence="5 6">
    <name type="scientific">Anaeramoeba ignava</name>
    <name type="common">Anaerobic marine amoeba</name>
    <dbReference type="NCBI Taxonomy" id="1746090"/>
    <lineage>
        <taxon>Eukaryota</taxon>
        <taxon>Metamonada</taxon>
        <taxon>Anaeramoebidae</taxon>
        <taxon>Anaeramoeba</taxon>
    </lineage>
</organism>
<feature type="domain" description="DIRP" evidence="4">
    <location>
        <begin position="131"/>
        <end position="229"/>
    </location>
</feature>
<sequence length="329" mass="39226">MKKTNPNWNSNELQILYEEYKKDQKIEKIKERLKEKDEQIIKEILTVTQTYLETEGANFEGFLLIAHDYFEQKNENEIEKAKFILDFATRGHEKLILAQQMVHQLEPSLFSSFQKPLHQFDVRRFCISDLFYPDIDAPFFHYNLLSQISSSFFLLNNQNPTFSLKKLEWRLIKRQLGVPIKFSKTLINQTIEELKKYRNKVRQSVTNIKTPIQDFYDTKGQQMIYRDIKNLEIHTGTVLETQFTEEQLLYLFQPLNSGSIPKWVLGIDLMSIKKLSHLDWLKHLDPKFLLEINNLFFDQNIDQINQDSPKNIKDSEDWKPLDSDNRRDL</sequence>
<evidence type="ECO:0000256" key="2">
    <source>
        <dbReference type="ARBA" id="ARBA00023242"/>
    </source>
</evidence>
<dbReference type="GO" id="GO:0005654">
    <property type="term" value="C:nucleoplasm"/>
    <property type="evidence" value="ECO:0007669"/>
    <property type="project" value="TreeGrafter"/>
</dbReference>
<dbReference type="GO" id="GO:0017053">
    <property type="term" value="C:transcription repressor complex"/>
    <property type="evidence" value="ECO:0007669"/>
    <property type="project" value="InterPro"/>
</dbReference>